<keyword evidence="3 5" id="KW-0964">Secreted</keyword>
<evidence type="ECO:0000256" key="2">
    <source>
        <dbReference type="ARBA" id="ARBA00010400"/>
    </source>
</evidence>
<evidence type="ECO:0000313" key="8">
    <source>
        <dbReference type="Proteomes" id="UP000018721"/>
    </source>
</evidence>
<comment type="domain">
    <text evidence="5">The RxLR-dEER motif acts to carry the protein into the host cell cytoplasm through binding to cell surface phosphatidylinositol-3-phosphate.</text>
</comment>
<organism evidence="7 8">
    <name type="scientific">Phytophthora nicotianae P1569</name>
    <dbReference type="NCBI Taxonomy" id="1317065"/>
    <lineage>
        <taxon>Eukaryota</taxon>
        <taxon>Sar</taxon>
        <taxon>Stramenopiles</taxon>
        <taxon>Oomycota</taxon>
        <taxon>Peronosporomycetes</taxon>
        <taxon>Peronosporales</taxon>
        <taxon>Peronosporaceae</taxon>
        <taxon>Phytophthora</taxon>
    </lineage>
</organism>
<protein>
    <recommendedName>
        <fullName evidence="5">RxLR effector protein</fullName>
    </recommendedName>
</protein>
<evidence type="ECO:0000256" key="1">
    <source>
        <dbReference type="ARBA" id="ARBA00004613"/>
    </source>
</evidence>
<keyword evidence="4 5" id="KW-0732">Signal</keyword>
<comment type="caution">
    <text evidence="7">The sequence shown here is derived from an EMBL/GenBank/DDBJ whole genome shotgun (WGS) entry which is preliminary data.</text>
</comment>
<keyword evidence="8" id="KW-1185">Reference proteome</keyword>
<reference evidence="7 8" key="1">
    <citation type="submission" date="2013-11" db="EMBL/GenBank/DDBJ databases">
        <title>The Genome Sequence of Phytophthora parasitica P1569.</title>
        <authorList>
            <consortium name="The Broad Institute Genomics Platform"/>
            <person name="Russ C."/>
            <person name="Tyler B."/>
            <person name="Panabieres F."/>
            <person name="Shan W."/>
            <person name="Tripathy S."/>
            <person name="Grunwald N."/>
            <person name="Machado M."/>
            <person name="Johnson C.S."/>
            <person name="Arredondo F."/>
            <person name="Hong C."/>
            <person name="Coffey M."/>
            <person name="Young S.K."/>
            <person name="Zeng Q."/>
            <person name="Gargeya S."/>
            <person name="Fitzgerald M."/>
            <person name="Abouelleil A."/>
            <person name="Alvarado L."/>
            <person name="Chapman S.B."/>
            <person name="Gainer-Dewar J."/>
            <person name="Goldberg J."/>
            <person name="Griggs A."/>
            <person name="Gujja S."/>
            <person name="Hansen M."/>
            <person name="Howarth C."/>
            <person name="Imamovic A."/>
            <person name="Ireland A."/>
            <person name="Larimer J."/>
            <person name="McCowan C."/>
            <person name="Murphy C."/>
            <person name="Pearson M."/>
            <person name="Poon T.W."/>
            <person name="Priest M."/>
            <person name="Roberts A."/>
            <person name="Saif S."/>
            <person name="Shea T."/>
            <person name="Sykes S."/>
            <person name="Wortman J."/>
            <person name="Nusbaum C."/>
            <person name="Birren B."/>
        </authorList>
    </citation>
    <scope>NUCLEOTIDE SEQUENCE [LARGE SCALE GENOMIC DNA]</scope>
    <source>
        <strain evidence="7 8">P1569</strain>
    </source>
</reference>
<dbReference type="GO" id="GO:0005576">
    <property type="term" value="C:extracellular region"/>
    <property type="evidence" value="ECO:0007669"/>
    <property type="project" value="UniProtKB-SubCell"/>
</dbReference>
<evidence type="ECO:0000256" key="3">
    <source>
        <dbReference type="ARBA" id="ARBA00022525"/>
    </source>
</evidence>
<feature type="coiled-coil region" evidence="6">
    <location>
        <begin position="77"/>
        <end position="104"/>
    </location>
</feature>
<sequence length="170" mass="19581">MRAYFAVLLFVATLVASTGALSTNFDSRRALTISSPGAPQTSVVKENGLPVKRHLRKKESKDDSTEERVTTSQFSSLEKVVDNVQMVERTKKALTKKIASLERLDLLLTTEKVPALLVKRHDSRFWRNVQYNVWIFTKKSPDWVKENYPAFAKGYDLFYHNRMTRGYKYA</sequence>
<name>V9E4L1_PHYNI</name>
<dbReference type="eggNOG" id="ENOG502RGKH">
    <property type="taxonomic scope" value="Eukaryota"/>
</dbReference>
<comment type="function">
    <text evidence="5">Effector that suppresses plant defense responses during pathogen infection.</text>
</comment>
<proteinExistence type="inferred from homology"/>
<dbReference type="Proteomes" id="UP000018721">
    <property type="component" value="Unassembled WGS sequence"/>
</dbReference>
<evidence type="ECO:0000256" key="6">
    <source>
        <dbReference type="SAM" id="Coils"/>
    </source>
</evidence>
<feature type="signal peptide" evidence="5">
    <location>
        <begin position="1"/>
        <end position="20"/>
    </location>
</feature>
<dbReference type="Pfam" id="PF16810">
    <property type="entry name" value="RXLR"/>
    <property type="match status" value="1"/>
</dbReference>
<feature type="chain" id="PRO_5028509782" description="RxLR effector protein" evidence="5">
    <location>
        <begin position="21"/>
        <end position="170"/>
    </location>
</feature>
<dbReference type="EMBL" id="ANIZ01003371">
    <property type="protein sequence ID" value="ETI33871.1"/>
    <property type="molecule type" value="Genomic_DNA"/>
</dbReference>
<comment type="subcellular location">
    <subcellularLocation>
        <location evidence="1 5">Secreted</location>
    </subcellularLocation>
</comment>
<comment type="similarity">
    <text evidence="2 5">Belongs to the RxLR effector family.</text>
</comment>
<accession>V9E4L1</accession>
<dbReference type="InterPro" id="IPR031825">
    <property type="entry name" value="RXLR"/>
</dbReference>
<evidence type="ECO:0000313" key="7">
    <source>
        <dbReference type="EMBL" id="ETI33871.1"/>
    </source>
</evidence>
<dbReference type="HOGENOM" id="CLU_134113_0_0_1"/>
<dbReference type="AlphaFoldDB" id="V9E4L1"/>
<dbReference type="OrthoDB" id="127519at2759"/>
<keyword evidence="6" id="KW-0175">Coiled coil</keyword>
<evidence type="ECO:0000256" key="5">
    <source>
        <dbReference type="RuleBase" id="RU367124"/>
    </source>
</evidence>
<gene>
    <name evidence="7" type="ORF">F443_19494</name>
</gene>
<evidence type="ECO:0000256" key="4">
    <source>
        <dbReference type="ARBA" id="ARBA00022729"/>
    </source>
</evidence>